<evidence type="ECO:0000313" key="3">
    <source>
        <dbReference type="Proteomes" id="UP000008963"/>
    </source>
</evidence>
<keyword evidence="1" id="KW-0732">Signal</keyword>
<organism evidence="2 3">
    <name type="scientific">Halobacteriovorax marinus (strain ATCC BAA-682 / DSM 15412 / SJ)</name>
    <name type="common">Bacteriovorax marinus</name>
    <dbReference type="NCBI Taxonomy" id="862908"/>
    <lineage>
        <taxon>Bacteria</taxon>
        <taxon>Pseudomonadati</taxon>
        <taxon>Bdellovibrionota</taxon>
        <taxon>Bacteriovoracia</taxon>
        <taxon>Bacteriovoracales</taxon>
        <taxon>Halobacteriovoraceae</taxon>
        <taxon>Halobacteriovorax</taxon>
    </lineage>
</organism>
<keyword evidence="3" id="KW-1185">Reference proteome</keyword>
<evidence type="ECO:0000313" key="2">
    <source>
        <dbReference type="EMBL" id="CBW27961.1"/>
    </source>
</evidence>
<dbReference type="RefSeq" id="WP_014245731.1">
    <property type="nucleotide sequence ID" value="NC_016620.1"/>
</dbReference>
<dbReference type="PATRIC" id="fig|862908.3.peg.3067"/>
<proteinExistence type="predicted"/>
<sequence length="120" mass="13843">MKRLLVLTTLALLSFNSYALKISKSTVNCILEEGHMEIVVKESKDERISVALYDLNLDFTRAKLMYKSPKLTYNDSTKTYQSKSGAINFQFYKSKVQNYGAELEVESIDFYSDMFSCENF</sequence>
<dbReference type="KEGG" id="bmx:BMS_3210"/>
<gene>
    <name evidence="2" type="ordered locus">BMS_3210</name>
</gene>
<accession>E1X025</accession>
<dbReference type="STRING" id="862908.BMS_3210"/>
<dbReference type="HOGENOM" id="CLU_2046388_0_0_7"/>
<dbReference type="AlphaFoldDB" id="E1X025"/>
<feature type="chain" id="PRO_5003154614" evidence="1">
    <location>
        <begin position="20"/>
        <end position="120"/>
    </location>
</feature>
<dbReference type="Proteomes" id="UP000008963">
    <property type="component" value="Chromosome"/>
</dbReference>
<dbReference type="EMBL" id="FQ312005">
    <property type="protein sequence ID" value="CBW27961.1"/>
    <property type="molecule type" value="Genomic_DNA"/>
</dbReference>
<protein>
    <submittedName>
        <fullName evidence="2">Exported protein</fullName>
    </submittedName>
</protein>
<evidence type="ECO:0000256" key="1">
    <source>
        <dbReference type="SAM" id="SignalP"/>
    </source>
</evidence>
<name>E1X025_HALMS</name>
<feature type="signal peptide" evidence="1">
    <location>
        <begin position="1"/>
        <end position="19"/>
    </location>
</feature>
<reference evidence="3" key="1">
    <citation type="journal article" date="2013" name="ISME J.">
        <title>A small predatory core genome in the divergent marine Bacteriovorax marinus SJ and the terrestrial Bdellovibrio bacteriovorus.</title>
        <authorList>
            <person name="Crossman L.C."/>
            <person name="Chen H."/>
            <person name="Cerdeno-Tarraga A.M."/>
            <person name="Brooks K."/>
            <person name="Quail M.A."/>
            <person name="Pineiro S.A."/>
            <person name="Hobley L."/>
            <person name="Sockett R.E."/>
            <person name="Bentley S.D."/>
            <person name="Parkhill J."/>
            <person name="Williams H.N."/>
            <person name="Stine O.C."/>
        </authorList>
    </citation>
    <scope>NUCLEOTIDE SEQUENCE [LARGE SCALE GENOMIC DNA]</scope>
    <source>
        <strain evidence="3">ATCC BAA-682 / DSM 15412 / SJ</strain>
    </source>
</reference>